<evidence type="ECO:0000313" key="1">
    <source>
        <dbReference type="EMBL" id="SDO60155.1"/>
    </source>
</evidence>
<dbReference type="Proteomes" id="UP000198704">
    <property type="component" value="Unassembled WGS sequence"/>
</dbReference>
<reference evidence="2" key="1">
    <citation type="submission" date="2016-10" db="EMBL/GenBank/DDBJ databases">
        <authorList>
            <person name="Varghese N."/>
            <person name="Submissions S."/>
        </authorList>
    </citation>
    <scope>NUCLEOTIDE SEQUENCE [LARGE SCALE GENOMIC DNA]</scope>
    <source>
        <strain evidence="2">BL47</strain>
    </source>
</reference>
<evidence type="ECO:0000313" key="2">
    <source>
        <dbReference type="Proteomes" id="UP000198704"/>
    </source>
</evidence>
<organism evidence="1 2">
    <name type="scientific">Methylobacterium phyllostachyos</name>
    <dbReference type="NCBI Taxonomy" id="582672"/>
    <lineage>
        <taxon>Bacteria</taxon>
        <taxon>Pseudomonadati</taxon>
        <taxon>Pseudomonadota</taxon>
        <taxon>Alphaproteobacteria</taxon>
        <taxon>Hyphomicrobiales</taxon>
        <taxon>Methylobacteriaceae</taxon>
        <taxon>Methylobacterium</taxon>
    </lineage>
</organism>
<proteinExistence type="predicted"/>
<gene>
    <name evidence="1" type="ORF">SAMN05216360_12938</name>
</gene>
<sequence>MHVGTGSYDINGQLVFADGLLAAVLVQLSDFHEDLAGMWFLEAGFGLVDTAYQPTFADLNAAQAWIAQRLAHRA</sequence>
<protein>
    <submittedName>
        <fullName evidence="1">Uncharacterized protein</fullName>
    </submittedName>
</protein>
<dbReference type="EMBL" id="FNHS01000029">
    <property type="protein sequence ID" value="SDO60155.1"/>
    <property type="molecule type" value="Genomic_DNA"/>
</dbReference>
<keyword evidence="2" id="KW-1185">Reference proteome</keyword>
<name>A0A1H0KWA9_9HYPH</name>
<dbReference type="AlphaFoldDB" id="A0A1H0KWA9"/>
<accession>A0A1H0KWA9</accession>